<protein>
    <recommendedName>
        <fullName evidence="4">Zinc-finger domain-containing protein</fullName>
    </recommendedName>
</protein>
<dbReference type="EMBL" id="MDDC01000013">
    <property type="protein sequence ID" value="OIQ58583.1"/>
    <property type="molecule type" value="Genomic_DNA"/>
</dbReference>
<keyword evidence="1" id="KW-1133">Transmembrane helix</keyword>
<name>A0A1J5NS00_NEOTH</name>
<gene>
    <name evidence="2" type="ORF">MOTE_17710</name>
</gene>
<dbReference type="Proteomes" id="UP000182811">
    <property type="component" value="Unassembled WGS sequence"/>
</dbReference>
<reference evidence="2 3" key="1">
    <citation type="submission" date="2016-08" db="EMBL/GenBank/DDBJ databases">
        <title>Genome-based comparison of Moorella thermoacetic strains.</title>
        <authorList>
            <person name="Poehlein A."/>
            <person name="Bengelsdorf F.R."/>
            <person name="Esser C."/>
            <person name="Duerre P."/>
            <person name="Daniel R."/>
        </authorList>
    </citation>
    <scope>NUCLEOTIDE SEQUENCE [LARGE SCALE GENOMIC DNA]</scope>
    <source>
        <strain evidence="2 3">DSM 21394</strain>
    </source>
</reference>
<evidence type="ECO:0000313" key="3">
    <source>
        <dbReference type="Proteomes" id="UP000182811"/>
    </source>
</evidence>
<dbReference type="OrthoDB" id="1955013at2"/>
<evidence type="ECO:0008006" key="4">
    <source>
        <dbReference type="Google" id="ProtNLM"/>
    </source>
</evidence>
<keyword evidence="1" id="KW-0812">Transmembrane</keyword>
<proteinExistence type="predicted"/>
<accession>A0A1J5NS00</accession>
<sequence length="160" mass="18329">MLHYSRREWLLYKDGFLLEKTRRAMEDHLRICEACLDNYLSTFEPRDEVAASGFLPPDFPVRVTGRVTEMCARRKNWSRLDCNWVAKTIQYYTIAAAITLLLLAGGWFDFLASGAIHSQVRVATLAETVDQKIPFGWSERLVENASGRLAMIIKIKEGTK</sequence>
<organism evidence="2 3">
    <name type="scientific">Neomoorella thermoacetica</name>
    <name type="common">Clostridium thermoaceticum</name>
    <dbReference type="NCBI Taxonomy" id="1525"/>
    <lineage>
        <taxon>Bacteria</taxon>
        <taxon>Bacillati</taxon>
        <taxon>Bacillota</taxon>
        <taxon>Clostridia</taxon>
        <taxon>Neomoorellales</taxon>
        <taxon>Neomoorellaceae</taxon>
        <taxon>Neomoorella</taxon>
    </lineage>
</organism>
<dbReference type="AlphaFoldDB" id="A0A1J5NS00"/>
<comment type="caution">
    <text evidence="2">The sequence shown here is derived from an EMBL/GenBank/DDBJ whole genome shotgun (WGS) entry which is preliminary data.</text>
</comment>
<feature type="transmembrane region" description="Helical" evidence="1">
    <location>
        <begin position="89"/>
        <end position="111"/>
    </location>
</feature>
<keyword evidence="1" id="KW-0472">Membrane</keyword>
<evidence type="ECO:0000256" key="1">
    <source>
        <dbReference type="SAM" id="Phobius"/>
    </source>
</evidence>
<evidence type="ECO:0000313" key="2">
    <source>
        <dbReference type="EMBL" id="OIQ58583.1"/>
    </source>
</evidence>